<dbReference type="PATRIC" id="fig|172044.3.peg.885"/>
<proteinExistence type="predicted"/>
<accession>A0A147IVT7</accession>
<dbReference type="EMBL" id="LDTF01000020">
    <property type="protein sequence ID" value="KTT99881.1"/>
    <property type="molecule type" value="Genomic_DNA"/>
</dbReference>
<dbReference type="Proteomes" id="UP000073923">
    <property type="component" value="Unassembled WGS sequence"/>
</dbReference>
<dbReference type="AlphaFoldDB" id="A0A147IVT7"/>
<evidence type="ECO:0000313" key="1">
    <source>
        <dbReference type="EMBL" id="KTT99881.1"/>
    </source>
</evidence>
<name>A0A147IVT7_9SPHN</name>
<reference evidence="1 2" key="1">
    <citation type="journal article" date="2016" name="Front. Microbiol.">
        <title>Genomic Resource of Rice Seed Associated Bacteria.</title>
        <authorList>
            <person name="Midha S."/>
            <person name="Bansal K."/>
            <person name="Sharma S."/>
            <person name="Kumar N."/>
            <person name="Patil P.P."/>
            <person name="Chaudhry V."/>
            <person name="Patil P.B."/>
        </authorList>
    </citation>
    <scope>NUCLEOTIDE SEQUENCE [LARGE SCALE GENOMIC DNA]</scope>
    <source>
        <strain evidence="1 2">NS355</strain>
    </source>
</reference>
<dbReference type="Gene3D" id="3.40.1590.10">
    <property type="entry name" value="NMB0488-like"/>
    <property type="match status" value="1"/>
</dbReference>
<comment type="caution">
    <text evidence="1">The sequence shown here is derived from an EMBL/GenBank/DDBJ whole genome shotgun (WGS) entry which is preliminary data.</text>
</comment>
<gene>
    <name evidence="1" type="ORF">NS355_05740</name>
</gene>
<dbReference type="SUPFAM" id="SSF160207">
    <property type="entry name" value="NMB0488-like"/>
    <property type="match status" value="1"/>
</dbReference>
<sequence length="151" mass="16519">MLVSMKQSAVSYRVKDKLIIGYLVRTSMGLGLEVDPRPLMMTTPNDDVAMAIGEALKASEKVIAHPTRDQWKGLFQPFIRAAGVRSFKAFMTDAIRVGIDRYDAQLKLKPHRNLGPKMGFEPIPSDVIVLPAGDLVGAVSEIKALLDGNGR</sequence>
<dbReference type="InterPro" id="IPR037891">
    <property type="entry name" value="Cdil-like_sf"/>
</dbReference>
<evidence type="ECO:0000313" key="2">
    <source>
        <dbReference type="Proteomes" id="UP000073923"/>
    </source>
</evidence>
<organism evidence="1 2">
    <name type="scientific">Sphingomonas yabuuchiae</name>
    <dbReference type="NCBI Taxonomy" id="172044"/>
    <lineage>
        <taxon>Bacteria</taxon>
        <taxon>Pseudomonadati</taxon>
        <taxon>Pseudomonadota</taxon>
        <taxon>Alphaproteobacteria</taxon>
        <taxon>Sphingomonadales</taxon>
        <taxon>Sphingomonadaceae</taxon>
        <taxon>Sphingomonas</taxon>
    </lineage>
</organism>
<protein>
    <submittedName>
        <fullName evidence="1">Uncharacterized protein</fullName>
    </submittedName>
</protein>